<proteinExistence type="predicted"/>
<dbReference type="GO" id="GO:0003700">
    <property type="term" value="F:DNA-binding transcription factor activity"/>
    <property type="evidence" value="ECO:0007669"/>
    <property type="project" value="TreeGrafter"/>
</dbReference>
<keyword evidence="1" id="KW-0238">DNA-binding</keyword>
<dbReference type="PANTHER" id="PTHR46797">
    <property type="entry name" value="HTH-TYPE TRANSCRIPTIONAL REGULATOR"/>
    <property type="match status" value="1"/>
</dbReference>
<evidence type="ECO:0000259" key="2">
    <source>
        <dbReference type="PROSITE" id="PS50943"/>
    </source>
</evidence>
<gene>
    <name evidence="3" type="ordered locus">Gura_1328</name>
</gene>
<dbReference type="HOGENOM" id="CLU_066192_17_5_7"/>
<dbReference type="KEGG" id="gur:Gura_1328"/>
<evidence type="ECO:0000313" key="3">
    <source>
        <dbReference type="EMBL" id="ABQ25529.1"/>
    </source>
</evidence>
<dbReference type="PROSITE" id="PS50943">
    <property type="entry name" value="HTH_CROC1"/>
    <property type="match status" value="1"/>
</dbReference>
<keyword evidence="4" id="KW-1185">Reference proteome</keyword>
<dbReference type="InterPro" id="IPR001387">
    <property type="entry name" value="Cro/C1-type_HTH"/>
</dbReference>
<dbReference type="InterPro" id="IPR010982">
    <property type="entry name" value="Lambda_DNA-bd_dom_sf"/>
</dbReference>
<reference evidence="3 4" key="1">
    <citation type="submission" date="2007-05" db="EMBL/GenBank/DDBJ databases">
        <title>Complete sequence of Geobacter uraniireducens Rf4.</title>
        <authorList>
            <consortium name="US DOE Joint Genome Institute"/>
            <person name="Copeland A."/>
            <person name="Lucas S."/>
            <person name="Lapidus A."/>
            <person name="Barry K."/>
            <person name="Detter J.C."/>
            <person name="Glavina del Rio T."/>
            <person name="Hammon N."/>
            <person name="Israni S."/>
            <person name="Dalin E."/>
            <person name="Tice H."/>
            <person name="Pitluck S."/>
            <person name="Chertkov O."/>
            <person name="Brettin T."/>
            <person name="Bruce D."/>
            <person name="Han C."/>
            <person name="Schmutz J."/>
            <person name="Larimer F."/>
            <person name="Land M."/>
            <person name="Hauser L."/>
            <person name="Kyrpides N."/>
            <person name="Mikhailova N."/>
            <person name="Shelobolina E."/>
            <person name="Aklujkar M."/>
            <person name="Lovley D."/>
            <person name="Richardson P."/>
        </authorList>
    </citation>
    <scope>NUCLEOTIDE SEQUENCE [LARGE SCALE GENOMIC DNA]</scope>
    <source>
        <strain evidence="3 4">Rf4</strain>
    </source>
</reference>
<dbReference type="STRING" id="351605.Gura_1328"/>
<organism evidence="3 4">
    <name type="scientific">Geotalea uraniireducens (strain Rf4)</name>
    <name type="common">Geobacter uraniireducens</name>
    <dbReference type="NCBI Taxonomy" id="351605"/>
    <lineage>
        <taxon>Bacteria</taxon>
        <taxon>Pseudomonadati</taxon>
        <taxon>Thermodesulfobacteriota</taxon>
        <taxon>Desulfuromonadia</taxon>
        <taxon>Geobacterales</taxon>
        <taxon>Geobacteraceae</taxon>
        <taxon>Geotalea</taxon>
    </lineage>
</organism>
<dbReference type="GO" id="GO:0003677">
    <property type="term" value="F:DNA binding"/>
    <property type="evidence" value="ECO:0007669"/>
    <property type="project" value="UniProtKB-KW"/>
</dbReference>
<dbReference type="Pfam" id="PF01381">
    <property type="entry name" value="HTH_3"/>
    <property type="match status" value="1"/>
</dbReference>
<evidence type="ECO:0000256" key="1">
    <source>
        <dbReference type="ARBA" id="ARBA00023125"/>
    </source>
</evidence>
<dbReference type="Gene3D" id="1.10.260.40">
    <property type="entry name" value="lambda repressor-like DNA-binding domains"/>
    <property type="match status" value="1"/>
</dbReference>
<dbReference type="GO" id="GO:0005829">
    <property type="term" value="C:cytosol"/>
    <property type="evidence" value="ECO:0007669"/>
    <property type="project" value="TreeGrafter"/>
</dbReference>
<sequence>MQLTSPGNSVIQSCNLFKKTRGLELRLKLEIGSRLKRLRMERSLTQKELAVRVSGGLDYTYIGKIERGEQLPSLKILLKISEALSVPVASFFQDEAVAAVSDISSSELRYLVSEETGRELVRALRLVHKDDLPLLIEIIQVLGRHRNTAQKKTYEESPSAVLLAAEKMSSYKKK</sequence>
<feature type="domain" description="HTH cro/C1-type" evidence="2">
    <location>
        <begin position="35"/>
        <end position="91"/>
    </location>
</feature>
<dbReference type="SMART" id="SM00530">
    <property type="entry name" value="HTH_XRE"/>
    <property type="match status" value="1"/>
</dbReference>
<dbReference type="EMBL" id="CP000698">
    <property type="protein sequence ID" value="ABQ25529.1"/>
    <property type="molecule type" value="Genomic_DNA"/>
</dbReference>
<dbReference type="AlphaFoldDB" id="A5GA62"/>
<dbReference type="InterPro" id="IPR050807">
    <property type="entry name" value="TransReg_Diox_bact_type"/>
</dbReference>
<accession>A5GA62</accession>
<dbReference type="SUPFAM" id="SSF47413">
    <property type="entry name" value="lambda repressor-like DNA-binding domains"/>
    <property type="match status" value="1"/>
</dbReference>
<dbReference type="Proteomes" id="UP000006695">
    <property type="component" value="Chromosome"/>
</dbReference>
<dbReference type="CDD" id="cd00093">
    <property type="entry name" value="HTH_XRE"/>
    <property type="match status" value="1"/>
</dbReference>
<dbReference type="PANTHER" id="PTHR46797:SF1">
    <property type="entry name" value="METHYLPHOSPHONATE SYNTHASE"/>
    <property type="match status" value="1"/>
</dbReference>
<name>A5GA62_GEOUR</name>
<protein>
    <submittedName>
        <fullName evidence="3">Transcriptional regulator, XRE family</fullName>
    </submittedName>
</protein>
<evidence type="ECO:0000313" key="4">
    <source>
        <dbReference type="Proteomes" id="UP000006695"/>
    </source>
</evidence>